<sequence>MTELFRETVLGKALIDILNEMVHAGALQSKLALEVLEHFDQVVEHTLNTEVRSKINFKAHLETYRYVEGLWFFHLKDFSQFRIDNENITDPGDVQILAYAKPDLS</sequence>
<dbReference type="PIRSF" id="PIRSF009415">
    <property type="entry name" value="Hum_TFIIA_gamma"/>
    <property type="match status" value="1"/>
</dbReference>
<evidence type="ECO:0000256" key="2">
    <source>
        <dbReference type="ARBA" id="ARBA00007675"/>
    </source>
</evidence>
<keyword evidence="4 6" id="KW-0804">Transcription</keyword>
<evidence type="ECO:0000313" key="9">
    <source>
        <dbReference type="EMBL" id="KJE97049.1"/>
    </source>
</evidence>
<comment type="similarity">
    <text evidence="2 6">Belongs to the TFIIA subunit 2 family.</text>
</comment>
<dbReference type="CDD" id="cd10014">
    <property type="entry name" value="TFIIA_gamma_C"/>
    <property type="match status" value="1"/>
</dbReference>
<dbReference type="AlphaFoldDB" id="A0A0D2X521"/>
<organism evidence="9 10">
    <name type="scientific">Capsaspora owczarzaki (strain ATCC 30864)</name>
    <dbReference type="NCBI Taxonomy" id="595528"/>
    <lineage>
        <taxon>Eukaryota</taxon>
        <taxon>Filasterea</taxon>
        <taxon>Capsaspora</taxon>
    </lineage>
</organism>
<dbReference type="Proteomes" id="UP000008743">
    <property type="component" value="Unassembled WGS sequence"/>
</dbReference>
<gene>
    <name evidence="9" type="ORF">CAOG_007533</name>
</gene>
<feature type="domain" description="Transcription initiation factor IIA gamma subunit N-terminal" evidence="7">
    <location>
        <begin position="1"/>
        <end position="47"/>
    </location>
</feature>
<evidence type="ECO:0000256" key="1">
    <source>
        <dbReference type="ARBA" id="ARBA00004123"/>
    </source>
</evidence>
<keyword evidence="5 6" id="KW-0539">Nucleus</keyword>
<dbReference type="Pfam" id="PF02751">
    <property type="entry name" value="TFIIA_gamma_C"/>
    <property type="match status" value="1"/>
</dbReference>
<dbReference type="OrthoDB" id="586585at2759"/>
<keyword evidence="10" id="KW-1185">Reference proteome</keyword>
<dbReference type="InterPro" id="IPR003194">
    <property type="entry name" value="TFIIA_gsu"/>
</dbReference>
<dbReference type="GO" id="GO:0005672">
    <property type="term" value="C:transcription factor TFIIA complex"/>
    <property type="evidence" value="ECO:0007669"/>
    <property type="project" value="InterPro"/>
</dbReference>
<dbReference type="PhylomeDB" id="A0A0D2X521"/>
<evidence type="ECO:0000256" key="5">
    <source>
        <dbReference type="ARBA" id="ARBA00023242"/>
    </source>
</evidence>
<proteinExistence type="inferred from homology"/>
<dbReference type="EMBL" id="KE346373">
    <property type="protein sequence ID" value="KJE97049.1"/>
    <property type="molecule type" value="Genomic_DNA"/>
</dbReference>
<evidence type="ECO:0000256" key="6">
    <source>
        <dbReference type="PIRNR" id="PIRNR009415"/>
    </source>
</evidence>
<dbReference type="GO" id="GO:0006367">
    <property type="term" value="P:transcription initiation at RNA polymerase II promoter"/>
    <property type="evidence" value="ECO:0007669"/>
    <property type="project" value="InterPro"/>
</dbReference>
<accession>A0A0D2X521</accession>
<dbReference type="STRING" id="595528.A0A0D2X521"/>
<name>A0A0D2X521_CAPO3</name>
<dbReference type="PANTHER" id="PTHR10966">
    <property type="entry name" value="TRANSCRIPTION INITIATION FACTOR IIA SUBUNIT 2"/>
    <property type="match status" value="1"/>
</dbReference>
<protein>
    <recommendedName>
        <fullName evidence="6">Transcription initiation factor IIA subunit 2</fullName>
    </recommendedName>
</protein>
<dbReference type="Gene3D" id="1.10.287.190">
    <property type="entry name" value="Transcription factor IIA gamma subunit, alpha-helical domain"/>
    <property type="match status" value="1"/>
</dbReference>
<dbReference type="CDD" id="cd10145">
    <property type="entry name" value="TFIIA_gamma_N"/>
    <property type="match status" value="1"/>
</dbReference>
<evidence type="ECO:0000259" key="8">
    <source>
        <dbReference type="Pfam" id="PF02751"/>
    </source>
</evidence>
<reference evidence="10" key="1">
    <citation type="submission" date="2011-02" db="EMBL/GenBank/DDBJ databases">
        <title>The Genome Sequence of Capsaspora owczarzaki ATCC 30864.</title>
        <authorList>
            <person name="Russ C."/>
            <person name="Cuomo C."/>
            <person name="Burger G."/>
            <person name="Gray M.W."/>
            <person name="Holland P.W.H."/>
            <person name="King N."/>
            <person name="Lang F.B.F."/>
            <person name="Roger A.J."/>
            <person name="Ruiz-Trillo I."/>
            <person name="Young S.K."/>
            <person name="Zeng Q."/>
            <person name="Gargeya S."/>
            <person name="Alvarado L."/>
            <person name="Berlin A."/>
            <person name="Chapman S.B."/>
            <person name="Chen Z."/>
            <person name="Freedman E."/>
            <person name="Gellesch M."/>
            <person name="Goldberg J."/>
            <person name="Griggs A."/>
            <person name="Gujja S."/>
            <person name="Heilman E."/>
            <person name="Heiman D."/>
            <person name="Howarth C."/>
            <person name="Mehta T."/>
            <person name="Neiman D."/>
            <person name="Pearson M."/>
            <person name="Roberts A."/>
            <person name="Saif S."/>
            <person name="Shea T."/>
            <person name="Shenoy N."/>
            <person name="Sisk P."/>
            <person name="Stolte C."/>
            <person name="Sykes S."/>
            <person name="White J."/>
            <person name="Yandava C."/>
            <person name="Haas B."/>
            <person name="Nusbaum C."/>
            <person name="Birren B."/>
        </authorList>
    </citation>
    <scope>NUCLEOTIDE SEQUENCE</scope>
    <source>
        <strain evidence="10">ATCC 30864</strain>
    </source>
</reference>
<dbReference type="Pfam" id="PF02268">
    <property type="entry name" value="TFIIA_gamma_N"/>
    <property type="match status" value="1"/>
</dbReference>
<dbReference type="RefSeq" id="XP_004343407.2">
    <property type="nucleotide sequence ID" value="XM_004343357.2"/>
</dbReference>
<dbReference type="SUPFAM" id="SSF50784">
    <property type="entry name" value="Transcription factor IIA (TFIIA), beta-barrel domain"/>
    <property type="match status" value="1"/>
</dbReference>
<evidence type="ECO:0000256" key="4">
    <source>
        <dbReference type="ARBA" id="ARBA00023163"/>
    </source>
</evidence>
<evidence type="ECO:0000313" key="10">
    <source>
        <dbReference type="Proteomes" id="UP000008743"/>
    </source>
</evidence>
<feature type="domain" description="Transcription initiation factor IIA gamma subunit C-terminal" evidence="8">
    <location>
        <begin position="58"/>
        <end position="100"/>
    </location>
</feature>
<dbReference type="InterPro" id="IPR009088">
    <property type="entry name" value="TFIIA_b-brl"/>
</dbReference>
<evidence type="ECO:0000259" key="7">
    <source>
        <dbReference type="Pfam" id="PF02268"/>
    </source>
</evidence>
<comment type="subcellular location">
    <subcellularLocation>
        <location evidence="1 6">Nucleus</location>
    </subcellularLocation>
</comment>
<dbReference type="InParanoid" id="A0A0D2X521"/>
<dbReference type="InterPro" id="IPR015871">
    <property type="entry name" value="TFIIA_gsu_C"/>
</dbReference>
<comment type="function">
    <text evidence="6">TFIIA is a component of the transcription machinery of RNA polymerase II and plays an important role in transcriptional activation.</text>
</comment>
<dbReference type="Gene3D" id="2.30.18.10">
    <property type="entry name" value="Transcription factor IIA (TFIIA), beta-barrel domain"/>
    <property type="match status" value="1"/>
</dbReference>
<evidence type="ECO:0000256" key="3">
    <source>
        <dbReference type="ARBA" id="ARBA00023015"/>
    </source>
</evidence>
<dbReference type="SUPFAM" id="SSF47396">
    <property type="entry name" value="Transcription factor IIA (TFIIA), alpha-helical domain"/>
    <property type="match status" value="1"/>
</dbReference>
<dbReference type="InterPro" id="IPR009083">
    <property type="entry name" value="TFIIA_a-hlx"/>
</dbReference>
<dbReference type="FunCoup" id="A0A0D2X521">
    <property type="interactions" value="187"/>
</dbReference>
<dbReference type="InterPro" id="IPR015872">
    <property type="entry name" value="TFIIA_gsu_N"/>
</dbReference>
<keyword evidence="3 6" id="KW-0805">Transcription regulation</keyword>